<dbReference type="InParanoid" id="A0A1X7UFN8"/>
<proteinExistence type="predicted"/>
<protein>
    <submittedName>
        <fullName evidence="1">Uncharacterized protein</fullName>
    </submittedName>
</protein>
<accession>A0A1X7UFN8</accession>
<reference evidence="1" key="1">
    <citation type="submission" date="2017-05" db="UniProtKB">
        <authorList>
            <consortium name="EnsemblMetazoa"/>
        </authorList>
    </citation>
    <scope>IDENTIFICATION</scope>
</reference>
<dbReference type="EnsemblMetazoa" id="Aqu2.1.26779_001">
    <property type="protein sequence ID" value="Aqu2.1.26779_001"/>
    <property type="gene ID" value="Aqu2.1.26779"/>
</dbReference>
<name>A0A1X7UFN8_AMPQE</name>
<evidence type="ECO:0000313" key="1">
    <source>
        <dbReference type="EnsemblMetazoa" id="Aqu2.1.26779_001"/>
    </source>
</evidence>
<dbReference type="AlphaFoldDB" id="A0A1X7UFN8"/>
<organism evidence="1">
    <name type="scientific">Amphimedon queenslandica</name>
    <name type="common">Sponge</name>
    <dbReference type="NCBI Taxonomy" id="400682"/>
    <lineage>
        <taxon>Eukaryota</taxon>
        <taxon>Metazoa</taxon>
        <taxon>Porifera</taxon>
        <taxon>Demospongiae</taxon>
        <taxon>Heteroscleromorpha</taxon>
        <taxon>Haplosclerida</taxon>
        <taxon>Niphatidae</taxon>
        <taxon>Amphimedon</taxon>
    </lineage>
</organism>
<sequence>SYVKFKWLKVEKGNPSIMFRDILPVCPTCLLWQCICLQFKFSVL</sequence>